<evidence type="ECO:0000256" key="1">
    <source>
        <dbReference type="SAM" id="Phobius"/>
    </source>
</evidence>
<comment type="caution">
    <text evidence="3">The sequence shown here is derived from an EMBL/GenBank/DDBJ whole genome shotgun (WGS) entry which is preliminary data.</text>
</comment>
<feature type="transmembrane region" description="Helical" evidence="1">
    <location>
        <begin position="6"/>
        <end position="30"/>
    </location>
</feature>
<dbReference type="Proteomes" id="UP000777935">
    <property type="component" value="Unassembled WGS sequence"/>
</dbReference>
<gene>
    <name evidence="3" type="ORF">HRQ87_06155</name>
</gene>
<protein>
    <submittedName>
        <fullName evidence="3">DUF3592 domain-containing protein</fullName>
    </submittedName>
</protein>
<feature type="domain" description="DUF3592" evidence="2">
    <location>
        <begin position="42"/>
        <end position="102"/>
    </location>
</feature>
<dbReference type="Pfam" id="PF12158">
    <property type="entry name" value="DUF3592"/>
    <property type="match status" value="1"/>
</dbReference>
<keyword evidence="1" id="KW-0472">Membrane</keyword>
<dbReference type="RefSeq" id="WP_174136380.1">
    <property type="nucleotide sequence ID" value="NZ_JABUFE010000003.1"/>
</dbReference>
<accession>A0ABX2IPU2</accession>
<name>A0ABX2IPU2_9RHOB</name>
<feature type="transmembrane region" description="Helical" evidence="1">
    <location>
        <begin position="111"/>
        <end position="141"/>
    </location>
</feature>
<organism evidence="3 4">
    <name type="scientific">Parasulfitobacter algicola</name>
    <dbReference type="NCBI Taxonomy" id="2614809"/>
    <lineage>
        <taxon>Bacteria</taxon>
        <taxon>Pseudomonadati</taxon>
        <taxon>Pseudomonadota</taxon>
        <taxon>Alphaproteobacteria</taxon>
        <taxon>Rhodobacterales</taxon>
        <taxon>Roseobacteraceae</taxon>
        <taxon>Parasulfitobacter</taxon>
    </lineage>
</organism>
<keyword evidence="4" id="KW-1185">Reference proteome</keyword>
<evidence type="ECO:0000313" key="4">
    <source>
        <dbReference type="Proteomes" id="UP000777935"/>
    </source>
</evidence>
<evidence type="ECO:0000313" key="3">
    <source>
        <dbReference type="EMBL" id="NSX54380.1"/>
    </source>
</evidence>
<reference evidence="3 4" key="1">
    <citation type="submission" date="2020-06" db="EMBL/GenBank/DDBJ databases">
        <title>Sulfitobacter algicola sp. nov., isolated from green algae.</title>
        <authorList>
            <person name="Wang C."/>
        </authorList>
    </citation>
    <scope>NUCLEOTIDE SEQUENCE [LARGE SCALE GENOMIC DNA]</scope>
    <source>
        <strain evidence="3 4">1151</strain>
    </source>
</reference>
<keyword evidence="1" id="KW-0812">Transmembrane</keyword>
<dbReference type="InterPro" id="IPR021994">
    <property type="entry name" value="DUF3592"/>
</dbReference>
<keyword evidence="1" id="KW-1133">Transmembrane helix</keyword>
<evidence type="ECO:0000259" key="2">
    <source>
        <dbReference type="Pfam" id="PF12158"/>
    </source>
</evidence>
<proteinExistence type="predicted"/>
<dbReference type="EMBL" id="JABUFE010000003">
    <property type="protein sequence ID" value="NSX54380.1"/>
    <property type="molecule type" value="Genomic_DNA"/>
</dbReference>
<sequence>MTYNNIRWLVFAGLTFFGLIFAVIGAVFLYNQNQFMKDARLVEATVIDVEVSYSDGTEMYRPTVRYLDETGTPHEAETWWSSNLYDFDIGETVEVYYNHDHSDNIQFDSFFALWGFGLIFLIVGLVPILIGLGIFIAMGIAEKRRIPNHG</sequence>